<dbReference type="STRING" id="47678.ERS852494_04319"/>
<evidence type="ECO:0000313" key="1">
    <source>
        <dbReference type="EMBL" id="CUQ21306.1"/>
    </source>
</evidence>
<evidence type="ECO:0000313" key="5">
    <source>
        <dbReference type="Proteomes" id="UP000095725"/>
    </source>
</evidence>
<name>A0A174UIZ0_9BACE</name>
<proteinExistence type="predicted"/>
<reference evidence="4 5" key="1">
    <citation type="submission" date="2015-09" db="EMBL/GenBank/DDBJ databases">
        <authorList>
            <consortium name="Pathogen Informatics"/>
        </authorList>
    </citation>
    <scope>NUCLEOTIDE SEQUENCE [LARGE SCALE GENOMIC DNA]</scope>
    <source>
        <strain evidence="1 4">2789STDY5834880</strain>
        <strain evidence="2 5">2789STDY5834946</strain>
    </source>
</reference>
<dbReference type="EMBL" id="CZAI01000017">
    <property type="protein sequence ID" value="CUQ21306.1"/>
    <property type="molecule type" value="Genomic_DNA"/>
</dbReference>
<dbReference type="Proteomes" id="UP000095657">
    <property type="component" value="Unassembled WGS sequence"/>
</dbReference>
<organism evidence="1 4">
    <name type="scientific">Bacteroides caccae</name>
    <dbReference type="NCBI Taxonomy" id="47678"/>
    <lineage>
        <taxon>Bacteria</taxon>
        <taxon>Pseudomonadati</taxon>
        <taxon>Bacteroidota</taxon>
        <taxon>Bacteroidia</taxon>
        <taxon>Bacteroidales</taxon>
        <taxon>Bacteroidaceae</taxon>
        <taxon>Bacteroides</taxon>
    </lineage>
</organism>
<dbReference type="Proteomes" id="UP000427825">
    <property type="component" value="Unassembled WGS sequence"/>
</dbReference>
<evidence type="ECO:0000313" key="3">
    <source>
        <dbReference type="EMBL" id="KAA5476791.1"/>
    </source>
</evidence>
<dbReference type="RefSeq" id="WP_055173780.1">
    <property type="nucleotide sequence ID" value="NZ_CAXSUM010000024.1"/>
</dbReference>
<dbReference type="Proteomes" id="UP000095725">
    <property type="component" value="Unassembled WGS sequence"/>
</dbReference>
<dbReference type="EMBL" id="VVYJ01000006">
    <property type="protein sequence ID" value="KAA5476791.1"/>
    <property type="molecule type" value="Genomic_DNA"/>
</dbReference>
<evidence type="ECO:0000313" key="6">
    <source>
        <dbReference type="Proteomes" id="UP000427825"/>
    </source>
</evidence>
<accession>A0A174UIZ0</accession>
<dbReference type="AlphaFoldDB" id="A0A174UIZ0"/>
<reference evidence="3 6" key="2">
    <citation type="journal article" date="2019" name="Nat. Med.">
        <title>A library of human gut bacterial isolates paired with longitudinal multiomics data enables mechanistic microbiome research.</title>
        <authorList>
            <person name="Poyet M."/>
            <person name="Groussin M."/>
            <person name="Gibbons S.M."/>
            <person name="Avila-Pacheco J."/>
            <person name="Jiang X."/>
            <person name="Kearney S.M."/>
            <person name="Perrotta A.R."/>
            <person name="Berdy B."/>
            <person name="Zhao S."/>
            <person name="Lieberman T.D."/>
            <person name="Swanson P.K."/>
            <person name="Smith M."/>
            <person name="Roesemann S."/>
            <person name="Alexander J.E."/>
            <person name="Rich S.A."/>
            <person name="Livny J."/>
            <person name="Vlamakis H."/>
            <person name="Clish C."/>
            <person name="Bullock K."/>
            <person name="Deik A."/>
            <person name="Scott J."/>
            <person name="Pierce K.A."/>
            <person name="Xavier R.J."/>
            <person name="Alm E.J."/>
        </authorList>
    </citation>
    <scope>NUCLEOTIDE SEQUENCE [LARGE SCALE GENOMIC DNA]</scope>
    <source>
        <strain evidence="3 6">BIOML-A25</strain>
    </source>
</reference>
<evidence type="ECO:0000313" key="4">
    <source>
        <dbReference type="Proteomes" id="UP000095657"/>
    </source>
</evidence>
<gene>
    <name evidence="1" type="ORF">ERS852494_04319</name>
    <name evidence="2" type="ORF">ERS852558_03859</name>
    <name evidence="3" type="ORF">F2Y39_12705</name>
</gene>
<evidence type="ECO:0000313" key="2">
    <source>
        <dbReference type="EMBL" id="CUQ49749.1"/>
    </source>
</evidence>
<sequence>MKLFIKPTFDNIREDLGYDEFEDVDEDAIMFQQGYDGDIMEVEDGESFEIPKGYVASIIEDEPYYMLFEYFEGNWDKEEIYDDIDAGWYSLNGNTIKKIKDSDIINE</sequence>
<dbReference type="EMBL" id="CZBL01000019">
    <property type="protein sequence ID" value="CUQ49749.1"/>
    <property type="molecule type" value="Genomic_DNA"/>
</dbReference>
<protein>
    <submittedName>
        <fullName evidence="1">Uncharacterized protein</fullName>
    </submittedName>
</protein>